<gene>
    <name evidence="1" type="ORF">F511_40779</name>
</gene>
<sequence>MSDQLTDNMLRRVTCNHRNKLQDVGSGSEETPPMLKLSRIVGELRARSSLLSSSKTPKAVRSCALSTNILLWKDLPHAHSQYNSLKLLQRMIRSTPARSFSLHRLAHSQRSNPARSLALIRSGRC</sequence>
<protein>
    <submittedName>
        <fullName evidence="1">Uncharacterized protein</fullName>
    </submittedName>
</protein>
<proteinExistence type="predicted"/>
<dbReference type="AlphaFoldDB" id="A0A2Z7BB76"/>
<dbReference type="Proteomes" id="UP000250235">
    <property type="component" value="Unassembled WGS sequence"/>
</dbReference>
<name>A0A2Z7BB76_9LAMI</name>
<reference evidence="1 2" key="1">
    <citation type="journal article" date="2015" name="Proc. Natl. Acad. Sci. U.S.A.">
        <title>The resurrection genome of Boea hygrometrica: A blueprint for survival of dehydration.</title>
        <authorList>
            <person name="Xiao L."/>
            <person name="Yang G."/>
            <person name="Zhang L."/>
            <person name="Yang X."/>
            <person name="Zhao S."/>
            <person name="Ji Z."/>
            <person name="Zhou Q."/>
            <person name="Hu M."/>
            <person name="Wang Y."/>
            <person name="Chen M."/>
            <person name="Xu Y."/>
            <person name="Jin H."/>
            <person name="Xiao X."/>
            <person name="Hu G."/>
            <person name="Bao F."/>
            <person name="Hu Y."/>
            <person name="Wan P."/>
            <person name="Li L."/>
            <person name="Deng X."/>
            <person name="Kuang T."/>
            <person name="Xiang C."/>
            <person name="Zhu J.K."/>
            <person name="Oliver M.J."/>
            <person name="He Y."/>
        </authorList>
    </citation>
    <scope>NUCLEOTIDE SEQUENCE [LARGE SCALE GENOMIC DNA]</scope>
    <source>
        <strain evidence="2">cv. XS01</strain>
    </source>
</reference>
<evidence type="ECO:0000313" key="2">
    <source>
        <dbReference type="Proteomes" id="UP000250235"/>
    </source>
</evidence>
<keyword evidence="2" id="KW-1185">Reference proteome</keyword>
<organism evidence="1 2">
    <name type="scientific">Dorcoceras hygrometricum</name>
    <dbReference type="NCBI Taxonomy" id="472368"/>
    <lineage>
        <taxon>Eukaryota</taxon>
        <taxon>Viridiplantae</taxon>
        <taxon>Streptophyta</taxon>
        <taxon>Embryophyta</taxon>
        <taxon>Tracheophyta</taxon>
        <taxon>Spermatophyta</taxon>
        <taxon>Magnoliopsida</taxon>
        <taxon>eudicotyledons</taxon>
        <taxon>Gunneridae</taxon>
        <taxon>Pentapetalae</taxon>
        <taxon>asterids</taxon>
        <taxon>lamiids</taxon>
        <taxon>Lamiales</taxon>
        <taxon>Gesneriaceae</taxon>
        <taxon>Didymocarpoideae</taxon>
        <taxon>Trichosporeae</taxon>
        <taxon>Loxocarpinae</taxon>
        <taxon>Dorcoceras</taxon>
    </lineage>
</organism>
<accession>A0A2Z7BB76</accession>
<evidence type="ECO:0000313" key="1">
    <source>
        <dbReference type="EMBL" id="KZV29156.1"/>
    </source>
</evidence>
<dbReference type="EMBL" id="KV009464">
    <property type="protein sequence ID" value="KZV29156.1"/>
    <property type="molecule type" value="Genomic_DNA"/>
</dbReference>